<evidence type="ECO:0000313" key="4">
    <source>
        <dbReference type="Proteomes" id="UP000838763"/>
    </source>
</evidence>
<dbReference type="OrthoDB" id="415532at2759"/>
<protein>
    <submittedName>
        <fullName evidence="3">Uncharacterized protein</fullName>
    </submittedName>
</protein>
<feature type="domain" description="DUF4246" evidence="1">
    <location>
        <begin position="131"/>
        <end position="326"/>
    </location>
</feature>
<comment type="caution">
    <text evidence="3">The sequence shown here is derived from an EMBL/GenBank/DDBJ whole genome shotgun (WGS) entry which is preliminary data.</text>
</comment>
<dbReference type="Proteomes" id="UP000838763">
    <property type="component" value="Unassembled WGS sequence"/>
</dbReference>
<evidence type="ECO:0000259" key="2">
    <source>
        <dbReference type="Pfam" id="PF21666"/>
    </source>
</evidence>
<sequence length="349" mass="38969">MAHTACKPSQAAAARPRHAYPGLGLNLYHSRSQEPGTYPMGIHQFCYGAATYLLPVRELAMLAVMDLLTDKPEWQRKIYDEAIVDKWRREALAIPDALFFEEIERATGWMGTRDREPPTDSRSLRLLDSDSFDYCVEELRDKAEFTRATGLIPTLDACASVIKSDTAVGPDLKKALREAFCDLIKDQQHDPDYHPSTNDMVQDLVHPSLYPLVFGRTKVILDEVVGVEDAISAWAGKGETIPTPTPAGQSQLGGDASSHINTSVPKECWSTRYQWLPANVAFTPEGGVRFTSYINNLHPLKHVKIYRTIEKLIEASLPAWDACLPQCAIFEPSGPGIHYPRFPYPEDAK</sequence>
<dbReference type="PANTHER" id="PTHR33119:SF1">
    <property type="entry name" value="FE2OG DIOXYGENASE DOMAIN-CONTAINING PROTEIN"/>
    <property type="match status" value="1"/>
</dbReference>
<dbReference type="AlphaFoldDB" id="A0A9P1H119"/>
<reference evidence="3" key="1">
    <citation type="submission" date="2022-11" db="EMBL/GenBank/DDBJ databases">
        <authorList>
            <person name="Scott C."/>
            <person name="Bruce N."/>
        </authorList>
    </citation>
    <scope>NUCLEOTIDE SEQUENCE</scope>
</reference>
<dbReference type="InterPro" id="IPR025340">
    <property type="entry name" value="DUF4246"/>
</dbReference>
<gene>
    <name evidence="3" type="ORF">PPNO1_LOCUS4381</name>
</gene>
<name>A0A9P1H119_9PEZI</name>
<evidence type="ECO:0000313" key="3">
    <source>
        <dbReference type="EMBL" id="CAI4214653.1"/>
    </source>
</evidence>
<dbReference type="Pfam" id="PF14033">
    <property type="entry name" value="DUF4246"/>
    <property type="match status" value="1"/>
</dbReference>
<accession>A0A9P1H119</accession>
<dbReference type="Pfam" id="PF21666">
    <property type="entry name" value="DUF4246_N"/>
    <property type="match status" value="1"/>
</dbReference>
<dbReference type="InterPro" id="IPR049192">
    <property type="entry name" value="DUF4246_C"/>
</dbReference>
<keyword evidence="4" id="KW-1185">Reference proteome</keyword>
<dbReference type="EMBL" id="CALLCH030000012">
    <property type="protein sequence ID" value="CAI4214653.1"/>
    <property type="molecule type" value="Genomic_DNA"/>
</dbReference>
<dbReference type="PANTHER" id="PTHR33119">
    <property type="entry name" value="IFI3P"/>
    <property type="match status" value="1"/>
</dbReference>
<organism evidence="3 4">
    <name type="scientific">Parascedosporium putredinis</name>
    <dbReference type="NCBI Taxonomy" id="1442378"/>
    <lineage>
        <taxon>Eukaryota</taxon>
        <taxon>Fungi</taxon>
        <taxon>Dikarya</taxon>
        <taxon>Ascomycota</taxon>
        <taxon>Pezizomycotina</taxon>
        <taxon>Sordariomycetes</taxon>
        <taxon>Hypocreomycetidae</taxon>
        <taxon>Microascales</taxon>
        <taxon>Microascaceae</taxon>
        <taxon>Parascedosporium</taxon>
    </lineage>
</organism>
<feature type="domain" description="DUF4246" evidence="2">
    <location>
        <begin position="20"/>
        <end position="90"/>
    </location>
</feature>
<dbReference type="InterPro" id="IPR049207">
    <property type="entry name" value="DUF4246_N"/>
</dbReference>
<evidence type="ECO:0000259" key="1">
    <source>
        <dbReference type="Pfam" id="PF14033"/>
    </source>
</evidence>
<proteinExistence type="predicted"/>